<dbReference type="EMBL" id="JAGKSP010000015">
    <property type="protein sequence ID" value="MBP3966105.1"/>
    <property type="molecule type" value="Genomic_DNA"/>
</dbReference>
<dbReference type="Proteomes" id="UP000673394">
    <property type="component" value="Unassembled WGS sequence"/>
</dbReference>
<evidence type="ECO:0008006" key="3">
    <source>
        <dbReference type="Google" id="ProtNLM"/>
    </source>
</evidence>
<proteinExistence type="predicted"/>
<evidence type="ECO:0000313" key="1">
    <source>
        <dbReference type="EMBL" id="MBP3966105.1"/>
    </source>
</evidence>
<gene>
    <name evidence="1" type="ORF">I8J30_25715</name>
</gene>
<organism evidence="1 2">
    <name type="scientific">Paenibacillus lignilyticus</name>
    <dbReference type="NCBI Taxonomy" id="1172615"/>
    <lineage>
        <taxon>Bacteria</taxon>
        <taxon>Bacillati</taxon>
        <taxon>Bacillota</taxon>
        <taxon>Bacilli</taxon>
        <taxon>Bacillales</taxon>
        <taxon>Paenibacillaceae</taxon>
        <taxon>Paenibacillus</taxon>
    </lineage>
</organism>
<accession>A0ABS5CJP4</accession>
<comment type="caution">
    <text evidence="1">The sequence shown here is derived from an EMBL/GenBank/DDBJ whole genome shotgun (WGS) entry which is preliminary data.</text>
</comment>
<dbReference type="RefSeq" id="WP_210663026.1">
    <property type="nucleotide sequence ID" value="NZ_JAGKSP010000015.1"/>
</dbReference>
<protein>
    <recommendedName>
        <fullName evidence="3">HNH endonuclease</fullName>
    </recommendedName>
</protein>
<name>A0ABS5CJP4_9BACL</name>
<evidence type="ECO:0000313" key="2">
    <source>
        <dbReference type="Proteomes" id="UP000673394"/>
    </source>
</evidence>
<keyword evidence="2" id="KW-1185">Reference proteome</keyword>
<reference evidence="1 2" key="1">
    <citation type="submission" date="2021-04" db="EMBL/GenBank/DDBJ databases">
        <title>Paenibacillus sp. DLE-14 whole genome sequence.</title>
        <authorList>
            <person name="Ham Y.J."/>
        </authorList>
    </citation>
    <scope>NUCLEOTIDE SEQUENCE [LARGE SCALE GENOMIC DNA]</scope>
    <source>
        <strain evidence="1 2">DLE-14</strain>
    </source>
</reference>
<sequence length="234" mass="27018">MIFDVQTFVSRLLFDNFRNVDLERRLRLTSPHTGEVCAYCGNRFESMVPMKQLELSRYTDWHLHQARTSVLFCLPCTTVLRTDDFRRKAVVACANAVRFLTVAEPNDRETLIRSLFYTPPPPPFAISIPSDYRKHITLRAKVNYDQSQFYVQFGEHSVLLIPALHRKVYETSKALIRSGVSSVQIERGTYAQGNSQQYESCLASYRPSPVLRLVLELAKFDHPHWKEQEGSTCP</sequence>